<accession>A0A7W5FKU3</accession>
<feature type="transmembrane region" description="Helical" evidence="9">
    <location>
        <begin position="311"/>
        <end position="329"/>
    </location>
</feature>
<feature type="transmembrane region" description="Helical" evidence="9">
    <location>
        <begin position="218"/>
        <end position="235"/>
    </location>
</feature>
<dbReference type="SUPFAM" id="SSF55874">
    <property type="entry name" value="ATPase domain of HSP90 chaperone/DNA topoisomerase II/histidine kinase"/>
    <property type="match status" value="1"/>
</dbReference>
<sequence length="650" mass="73530">MNHSNWLKTSRLLLVMAVLLLILLAISLVQHTVASRVNMSPPLPMGSMQMAKAANPPADAAAAGAPSGTQWHQIRELFPRFDGYIPPGRYWLRLPLELSYRSGQAETSLYIYHVRSIRLFADGEELAPSAIPTHSAPINPYYIWYLVPLSGSMKTSELVLYLDTEGMNLPLPVIRTTGAEALYPWLFQQEFSNYMLSALFVFCGTAALFFWYRRRERAYLYFALFAFAIGYAAFVRNQTFMLISTNTWFTYLHDLVLPLAVFAFVGFLAHLYPGLYPKAHRRLKAVLLVFCLACTTAALTSAYVYDLLLLRFFPPLCLVTLAFVARTIFRAFRSYGDKEQIGMTAGFAVVALQALLHLCSVAFIPLYWQLQQWLPLLRYWNNTLVFWSIFLLLICFIRVMYARYDKLNEDLAAFNHNLEAIVQERTGQLEAASQQLEVTMRDSAEAMVSALVLEERQRMAYTIHDTLGHTLTATIVQMEAAKRLLEKDAELARLKFNAAQQLVRKGLEEIRGSLQLLQEDPSYYDLLQSMEKLMSETSAAYGVSIEHRFDPLPEQLTILQKRVLYHALQEGLANGIRHGRCDRFDLVLTRSEDSVTFSLVNNGLPYTAAQLGPGLKVMEDRVLQLGGTLRIASAEQGCVLSLVLPIRHGA</sequence>
<evidence type="ECO:0000256" key="5">
    <source>
        <dbReference type="ARBA" id="ARBA00022741"/>
    </source>
</evidence>
<evidence type="ECO:0000259" key="10">
    <source>
        <dbReference type="Pfam" id="PF07730"/>
    </source>
</evidence>
<evidence type="ECO:0000256" key="2">
    <source>
        <dbReference type="ARBA" id="ARBA00012438"/>
    </source>
</evidence>
<dbReference type="GO" id="GO:0046983">
    <property type="term" value="F:protein dimerization activity"/>
    <property type="evidence" value="ECO:0007669"/>
    <property type="project" value="InterPro"/>
</dbReference>
<feature type="transmembrane region" description="Helical" evidence="9">
    <location>
        <begin position="341"/>
        <end position="364"/>
    </location>
</feature>
<comment type="catalytic activity">
    <reaction evidence="1">
        <text>ATP + protein L-histidine = ADP + protein N-phospho-L-histidine.</text>
        <dbReference type="EC" id="2.7.13.3"/>
    </reaction>
</comment>
<evidence type="ECO:0000313" key="11">
    <source>
        <dbReference type="EMBL" id="MBB3108418.1"/>
    </source>
</evidence>
<dbReference type="InterPro" id="IPR050482">
    <property type="entry name" value="Sensor_HK_TwoCompSys"/>
</dbReference>
<keyword evidence="12" id="KW-1185">Reference proteome</keyword>
<protein>
    <recommendedName>
        <fullName evidence="2">histidine kinase</fullName>
        <ecNumber evidence="2">2.7.13.3</ecNumber>
    </recommendedName>
</protein>
<dbReference type="Pfam" id="PF07730">
    <property type="entry name" value="HisKA_3"/>
    <property type="match status" value="1"/>
</dbReference>
<evidence type="ECO:0000313" key="12">
    <source>
        <dbReference type="Proteomes" id="UP000570361"/>
    </source>
</evidence>
<keyword evidence="7" id="KW-0067">ATP-binding</keyword>
<dbReference type="EMBL" id="JACHXK010000001">
    <property type="protein sequence ID" value="MBB3108418.1"/>
    <property type="molecule type" value="Genomic_DNA"/>
</dbReference>
<evidence type="ECO:0000256" key="3">
    <source>
        <dbReference type="ARBA" id="ARBA00022553"/>
    </source>
</evidence>
<dbReference type="GO" id="GO:0005524">
    <property type="term" value="F:ATP binding"/>
    <property type="evidence" value="ECO:0007669"/>
    <property type="project" value="UniProtKB-KW"/>
</dbReference>
<feature type="transmembrane region" description="Helical" evidence="9">
    <location>
        <begin position="285"/>
        <end position="305"/>
    </location>
</feature>
<evidence type="ECO:0000256" key="9">
    <source>
        <dbReference type="SAM" id="Phobius"/>
    </source>
</evidence>
<comment type="caution">
    <text evidence="11">The sequence shown here is derived from an EMBL/GenBank/DDBJ whole genome shotgun (WGS) entry which is preliminary data.</text>
</comment>
<dbReference type="GO" id="GO:0016020">
    <property type="term" value="C:membrane"/>
    <property type="evidence" value="ECO:0007669"/>
    <property type="project" value="InterPro"/>
</dbReference>
<proteinExistence type="predicted"/>
<dbReference type="AlphaFoldDB" id="A0A7W5FKU3"/>
<dbReference type="Gene3D" id="3.30.565.10">
    <property type="entry name" value="Histidine kinase-like ATPase, C-terminal domain"/>
    <property type="match status" value="1"/>
</dbReference>
<dbReference type="EC" id="2.7.13.3" evidence="2"/>
<keyword evidence="9" id="KW-0472">Membrane</keyword>
<dbReference type="Gene3D" id="1.20.5.1930">
    <property type="match status" value="1"/>
</dbReference>
<feature type="transmembrane region" description="Helical" evidence="9">
    <location>
        <begin position="255"/>
        <end position="273"/>
    </location>
</feature>
<gene>
    <name evidence="11" type="ORF">FHS18_000446</name>
</gene>
<dbReference type="Proteomes" id="UP000570361">
    <property type="component" value="Unassembled WGS sequence"/>
</dbReference>
<feature type="transmembrane region" description="Helical" evidence="9">
    <location>
        <begin position="191"/>
        <end position="211"/>
    </location>
</feature>
<dbReference type="GO" id="GO:0000155">
    <property type="term" value="F:phosphorelay sensor kinase activity"/>
    <property type="evidence" value="ECO:0007669"/>
    <property type="project" value="InterPro"/>
</dbReference>
<feature type="transmembrane region" description="Helical" evidence="9">
    <location>
        <begin position="384"/>
        <end position="401"/>
    </location>
</feature>
<evidence type="ECO:0000256" key="6">
    <source>
        <dbReference type="ARBA" id="ARBA00022777"/>
    </source>
</evidence>
<keyword evidence="5" id="KW-0547">Nucleotide-binding</keyword>
<evidence type="ECO:0000256" key="7">
    <source>
        <dbReference type="ARBA" id="ARBA00022840"/>
    </source>
</evidence>
<keyword evidence="9" id="KW-0812">Transmembrane</keyword>
<keyword evidence="4" id="KW-0808">Transferase</keyword>
<dbReference type="PANTHER" id="PTHR24421">
    <property type="entry name" value="NITRATE/NITRITE SENSOR PROTEIN NARX-RELATED"/>
    <property type="match status" value="1"/>
</dbReference>
<keyword evidence="9" id="KW-1133">Transmembrane helix</keyword>
<organism evidence="11 12">
    <name type="scientific">Paenibacillus phyllosphaerae</name>
    <dbReference type="NCBI Taxonomy" id="274593"/>
    <lineage>
        <taxon>Bacteria</taxon>
        <taxon>Bacillati</taxon>
        <taxon>Bacillota</taxon>
        <taxon>Bacilli</taxon>
        <taxon>Bacillales</taxon>
        <taxon>Paenibacillaceae</taxon>
        <taxon>Paenibacillus</taxon>
    </lineage>
</organism>
<evidence type="ECO:0000256" key="1">
    <source>
        <dbReference type="ARBA" id="ARBA00000085"/>
    </source>
</evidence>
<keyword evidence="3" id="KW-0597">Phosphoprotein</keyword>
<dbReference type="InterPro" id="IPR011712">
    <property type="entry name" value="Sig_transdc_His_kin_sub3_dim/P"/>
</dbReference>
<dbReference type="RefSeq" id="WP_183596420.1">
    <property type="nucleotide sequence ID" value="NZ_JACHXK010000001.1"/>
</dbReference>
<feature type="domain" description="Signal transduction histidine kinase subgroup 3 dimerisation and phosphoacceptor" evidence="10">
    <location>
        <begin position="455"/>
        <end position="520"/>
    </location>
</feature>
<keyword evidence="8" id="KW-0902">Two-component regulatory system</keyword>
<evidence type="ECO:0000256" key="8">
    <source>
        <dbReference type="ARBA" id="ARBA00023012"/>
    </source>
</evidence>
<evidence type="ECO:0000256" key="4">
    <source>
        <dbReference type="ARBA" id="ARBA00022679"/>
    </source>
</evidence>
<dbReference type="InterPro" id="IPR036890">
    <property type="entry name" value="HATPase_C_sf"/>
</dbReference>
<name>A0A7W5FKU3_9BACL</name>
<reference evidence="11 12" key="1">
    <citation type="submission" date="2020-08" db="EMBL/GenBank/DDBJ databases">
        <title>Genomic Encyclopedia of Type Strains, Phase III (KMG-III): the genomes of soil and plant-associated and newly described type strains.</title>
        <authorList>
            <person name="Whitman W."/>
        </authorList>
    </citation>
    <scope>NUCLEOTIDE SEQUENCE [LARGE SCALE GENOMIC DNA]</scope>
    <source>
        <strain evidence="11 12">CECT 5862</strain>
    </source>
</reference>
<dbReference type="PANTHER" id="PTHR24421:SF10">
    <property type="entry name" value="NITRATE_NITRITE SENSOR PROTEIN NARQ"/>
    <property type="match status" value="1"/>
</dbReference>
<keyword evidence="6 11" id="KW-0418">Kinase</keyword>